<dbReference type="InterPro" id="IPR036396">
    <property type="entry name" value="Cyt_P450_sf"/>
</dbReference>
<dbReference type="InterPro" id="IPR017972">
    <property type="entry name" value="Cyt_P450_CS"/>
</dbReference>
<dbReference type="eggNOG" id="KOG0156">
    <property type="taxonomic scope" value="Eukaryota"/>
</dbReference>
<protein>
    <recommendedName>
        <fullName evidence="9">Cytochrome P450</fullName>
    </recommendedName>
</protein>
<keyword evidence="7" id="KW-0472">Membrane</keyword>
<dbReference type="PANTHER" id="PTHR47950:SF15">
    <property type="entry name" value="CYTOCHROME P450"/>
    <property type="match status" value="1"/>
</dbReference>
<dbReference type="STRING" id="71139.A0A059D1J4"/>
<evidence type="ECO:0000313" key="8">
    <source>
        <dbReference type="EMBL" id="KCW84344.1"/>
    </source>
</evidence>
<keyword evidence="3 6" id="KW-0560">Oxidoreductase</keyword>
<keyword evidence="6" id="KW-0503">Monooxygenase</keyword>
<dbReference type="Gramene" id="KCW84344">
    <property type="protein sequence ID" value="KCW84344"/>
    <property type="gene ID" value="EUGRSUZ_B01192"/>
</dbReference>
<organism evidence="8">
    <name type="scientific">Eucalyptus grandis</name>
    <name type="common">Flooded gum</name>
    <dbReference type="NCBI Taxonomy" id="71139"/>
    <lineage>
        <taxon>Eukaryota</taxon>
        <taxon>Viridiplantae</taxon>
        <taxon>Streptophyta</taxon>
        <taxon>Embryophyta</taxon>
        <taxon>Tracheophyta</taxon>
        <taxon>Spermatophyta</taxon>
        <taxon>Magnoliopsida</taxon>
        <taxon>eudicotyledons</taxon>
        <taxon>Gunneridae</taxon>
        <taxon>Pentapetalae</taxon>
        <taxon>rosids</taxon>
        <taxon>malvids</taxon>
        <taxon>Myrtales</taxon>
        <taxon>Myrtaceae</taxon>
        <taxon>Myrtoideae</taxon>
        <taxon>Eucalypteae</taxon>
        <taxon>Eucalyptus</taxon>
    </lineage>
</organism>
<dbReference type="GO" id="GO:0016491">
    <property type="term" value="F:oxidoreductase activity"/>
    <property type="evidence" value="ECO:0000318"/>
    <property type="project" value="GO_Central"/>
</dbReference>
<dbReference type="FunFam" id="1.10.630.10:FF:000007">
    <property type="entry name" value="Cytochrome P450 76C4"/>
    <property type="match status" value="1"/>
</dbReference>
<dbReference type="GO" id="GO:0005506">
    <property type="term" value="F:iron ion binding"/>
    <property type="evidence" value="ECO:0007669"/>
    <property type="project" value="InterPro"/>
</dbReference>
<dbReference type="PRINTS" id="PR00463">
    <property type="entry name" value="EP450I"/>
</dbReference>
<comment type="cofactor">
    <cofactor evidence="5">
        <name>heme</name>
        <dbReference type="ChEBI" id="CHEBI:30413"/>
    </cofactor>
</comment>
<proteinExistence type="inferred from homology"/>
<dbReference type="Gene3D" id="1.10.630.10">
    <property type="entry name" value="Cytochrome P450"/>
    <property type="match status" value="1"/>
</dbReference>
<dbReference type="InterPro" id="IPR002401">
    <property type="entry name" value="Cyt_P450_E_grp-I"/>
</dbReference>
<evidence type="ECO:0000256" key="3">
    <source>
        <dbReference type="ARBA" id="ARBA00023002"/>
    </source>
</evidence>
<dbReference type="OMA" id="TEKCGMV"/>
<gene>
    <name evidence="8" type="ORF">EUGRSUZ_B01192</name>
</gene>
<evidence type="ECO:0000256" key="6">
    <source>
        <dbReference type="RuleBase" id="RU000461"/>
    </source>
</evidence>
<keyword evidence="5 6" id="KW-0349">Heme</keyword>
<dbReference type="PANTHER" id="PTHR47950">
    <property type="entry name" value="CYTOCHROME P450, FAMILY 76, SUBFAMILY C, POLYPEPTIDE 5-RELATED"/>
    <property type="match status" value="1"/>
</dbReference>
<feature type="transmembrane region" description="Helical" evidence="7">
    <location>
        <begin position="6"/>
        <end position="23"/>
    </location>
</feature>
<keyword evidence="2 5" id="KW-0479">Metal-binding</keyword>
<evidence type="ECO:0000256" key="7">
    <source>
        <dbReference type="SAM" id="Phobius"/>
    </source>
</evidence>
<accession>A0A059D1J4</accession>
<keyword evidence="7" id="KW-1133">Transmembrane helix</keyword>
<evidence type="ECO:0000256" key="4">
    <source>
        <dbReference type="ARBA" id="ARBA00023004"/>
    </source>
</evidence>
<dbReference type="Pfam" id="PF00067">
    <property type="entry name" value="p450"/>
    <property type="match status" value="1"/>
</dbReference>
<dbReference type="InParanoid" id="A0A059D1J4"/>
<evidence type="ECO:0000256" key="1">
    <source>
        <dbReference type="ARBA" id="ARBA00010617"/>
    </source>
</evidence>
<dbReference type="PRINTS" id="PR00385">
    <property type="entry name" value="P450"/>
</dbReference>
<dbReference type="EMBL" id="KK198754">
    <property type="protein sequence ID" value="KCW84344.1"/>
    <property type="molecule type" value="Genomic_DNA"/>
</dbReference>
<dbReference type="AlphaFoldDB" id="A0A059D1J4"/>
<evidence type="ECO:0008006" key="9">
    <source>
        <dbReference type="Google" id="ProtNLM"/>
    </source>
</evidence>
<dbReference type="PROSITE" id="PS00086">
    <property type="entry name" value="CYTOCHROME_P450"/>
    <property type="match status" value="1"/>
</dbReference>
<dbReference type="SUPFAM" id="SSF48264">
    <property type="entry name" value="Cytochrome P450"/>
    <property type="match status" value="1"/>
</dbReference>
<reference evidence="8" key="1">
    <citation type="submission" date="2013-07" db="EMBL/GenBank/DDBJ databases">
        <title>The genome of Eucalyptus grandis.</title>
        <authorList>
            <person name="Schmutz J."/>
            <person name="Hayes R."/>
            <person name="Myburg A."/>
            <person name="Tuskan G."/>
            <person name="Grattapaglia D."/>
            <person name="Rokhsar D.S."/>
        </authorList>
    </citation>
    <scope>NUCLEOTIDE SEQUENCE</scope>
    <source>
        <tissue evidence="8">Leaf extractions</tissue>
    </source>
</reference>
<name>A0A059D1J4_EUCGR</name>
<evidence type="ECO:0000256" key="5">
    <source>
        <dbReference type="PIRSR" id="PIRSR602401-1"/>
    </source>
</evidence>
<sequence>MESCSISLFWLGLLLPTLLVFLLNRRKRTKLPPQPPAWPVIGNILDLGTMPHQNLHNLRAKHGPVLWLKLGSVNTMVIQSARAAMELFKGHDFVFADRKCSQAFTALGYDQGSLALGRHGDYWRALRRLCSAELLVNKRVNDTAHLRQKCVDSMIMYIEEEMAVKQATKGQGIDLSHFLFLLAFNVVGNMVLSRDLLDPKSKDGPEFYDAMNRFMEWAGKPNVADFMPWLKWLDPQGIKAGMAKDMGRAMRIAEGFVKERLEERKLRGEMRTTNDFLDAVLDYEGDGKEGPHKISSQNIIIIILEMFFAGSESTSSTIEWAMAELLRQPESMKKAKDEIDQVVGLNRKLEENDTEKMPFLQAVVKETLRLHPPLPLLIPRNALKETKFMGFDIPKDTQVFVNAWSIGRDPDDWEDPLAFKPERFMGSKIDYKGQNFELIPFGSGRRICVGLSLADRVLHLGLATLIYHFDWELGDGSTPKTLDMKERVGITLRKLHPLKVIPKKRRV</sequence>
<dbReference type="GO" id="GO:0016705">
    <property type="term" value="F:oxidoreductase activity, acting on paired donors, with incorporation or reduction of molecular oxygen"/>
    <property type="evidence" value="ECO:0007669"/>
    <property type="project" value="InterPro"/>
</dbReference>
<feature type="binding site" description="axial binding residue" evidence="5">
    <location>
        <position position="448"/>
    </location>
    <ligand>
        <name>heme</name>
        <dbReference type="ChEBI" id="CHEBI:30413"/>
    </ligand>
    <ligandPart>
        <name>Fe</name>
        <dbReference type="ChEBI" id="CHEBI:18248"/>
    </ligandPart>
</feature>
<dbReference type="GO" id="GO:0020037">
    <property type="term" value="F:heme binding"/>
    <property type="evidence" value="ECO:0007669"/>
    <property type="project" value="InterPro"/>
</dbReference>
<dbReference type="CDD" id="cd11073">
    <property type="entry name" value="CYP76-like"/>
    <property type="match status" value="1"/>
</dbReference>
<keyword evidence="4 5" id="KW-0408">Iron</keyword>
<comment type="similarity">
    <text evidence="1 6">Belongs to the cytochrome P450 family.</text>
</comment>
<keyword evidence="7" id="KW-0812">Transmembrane</keyword>
<dbReference type="InterPro" id="IPR001128">
    <property type="entry name" value="Cyt_P450"/>
</dbReference>
<dbReference type="GO" id="GO:0004497">
    <property type="term" value="F:monooxygenase activity"/>
    <property type="evidence" value="ECO:0007669"/>
    <property type="project" value="UniProtKB-KW"/>
</dbReference>
<evidence type="ECO:0000256" key="2">
    <source>
        <dbReference type="ARBA" id="ARBA00022723"/>
    </source>
</evidence>